<sequence length="396" mass="44700">MILGQRNSGFLDCGVGAILGNTRLILPSVIFDDISCESVSFQKLSHNKWFNSLSTGSLPLDGSSIRIPKRVRPGSCPLPKYILNNSGYQGDLGETNEEITHQPLFPLESPPPEIYKNVTCLSEKRPVNRSTGKSPPGLLRQRTTCSDNKLLSLRGNGVLKETKNIQILTSSESPWISHKKSRKYRKTRSSRRRGADQFSLVGQRIDPGGKVVGRHNEMSFGTMKSFNWKINKPHRAGVIVYTVFEGTLLFGLGIDLIYGNITDFGGQVSYTEDRNAVVGGLREYDEETHGIFGKFDPEQVKDCKVALRNDMMIMFIPLDIYPERASNQFLKVAELSADREIKELIWLNKKDLFKLISQGHIERIVGRKTEVTIIYKLLGNFMKQLRSTFHDFTKEL</sequence>
<organism evidence="1">
    <name type="scientific">Pithovirus LCPAC202</name>
    <dbReference type="NCBI Taxonomy" id="2506592"/>
    <lineage>
        <taxon>Viruses</taxon>
        <taxon>Pithoviruses</taxon>
    </lineage>
</organism>
<protein>
    <submittedName>
        <fullName evidence="1">NUDIX hydrolase</fullName>
    </submittedName>
</protein>
<dbReference type="EMBL" id="MK500509">
    <property type="protein sequence ID" value="QBK91066.1"/>
    <property type="molecule type" value="Genomic_DNA"/>
</dbReference>
<evidence type="ECO:0000313" key="1">
    <source>
        <dbReference type="EMBL" id="QBK91066.1"/>
    </source>
</evidence>
<proteinExistence type="predicted"/>
<name>A0A481Z633_9VIRU</name>
<gene>
    <name evidence="1" type="ORF">LCPAC202_00400</name>
</gene>
<reference evidence="1" key="1">
    <citation type="journal article" date="2019" name="MBio">
        <title>Virus Genomes from Deep Sea Sediments Expand the Ocean Megavirome and Support Independent Origins of Viral Gigantism.</title>
        <authorList>
            <person name="Backstrom D."/>
            <person name="Yutin N."/>
            <person name="Jorgensen S.L."/>
            <person name="Dharamshi J."/>
            <person name="Homa F."/>
            <person name="Zaremba-Niedwiedzka K."/>
            <person name="Spang A."/>
            <person name="Wolf Y.I."/>
            <person name="Koonin E.V."/>
            <person name="Ettema T.J."/>
        </authorList>
    </citation>
    <scope>NUCLEOTIDE SEQUENCE</scope>
</reference>
<keyword evidence="1" id="KW-0378">Hydrolase</keyword>
<dbReference type="GO" id="GO:0016787">
    <property type="term" value="F:hydrolase activity"/>
    <property type="evidence" value="ECO:0007669"/>
    <property type="project" value="UniProtKB-KW"/>
</dbReference>
<accession>A0A481Z633</accession>